<comment type="caution">
    <text evidence="3">The sequence shown here is derived from an EMBL/GenBank/DDBJ whole genome shotgun (WGS) entry which is preliminary data.</text>
</comment>
<dbReference type="EMBL" id="BAEO01000051">
    <property type="protein sequence ID" value="GAC20306.1"/>
    <property type="molecule type" value="Genomic_DNA"/>
</dbReference>
<keyword evidence="1" id="KW-0812">Transmembrane</keyword>
<evidence type="ECO:0000313" key="3">
    <source>
        <dbReference type="EMBL" id="GAC20306.1"/>
    </source>
</evidence>
<reference evidence="3 4" key="1">
    <citation type="journal article" date="2017" name="Antonie Van Leeuwenhoek">
        <title>Rhizobium rhizosphaerae sp. nov., a novel species isolated from rice rhizosphere.</title>
        <authorList>
            <person name="Zhao J.J."/>
            <person name="Zhang J."/>
            <person name="Zhang R.J."/>
            <person name="Zhang C.W."/>
            <person name="Yin H.Q."/>
            <person name="Zhang X.X."/>
        </authorList>
    </citation>
    <scope>NUCLEOTIDE SEQUENCE [LARGE SCALE GENOMIC DNA]</scope>
    <source>
        <strain evidence="3 4">BSs20135</strain>
    </source>
</reference>
<accession>K6Y8S3</accession>
<dbReference type="STRING" id="493475.GARC_3348"/>
<evidence type="ECO:0000313" key="4">
    <source>
        <dbReference type="Proteomes" id="UP000006327"/>
    </source>
</evidence>
<feature type="transmembrane region" description="Helical" evidence="1">
    <location>
        <begin position="58"/>
        <end position="79"/>
    </location>
</feature>
<evidence type="ECO:0000259" key="2">
    <source>
        <dbReference type="Pfam" id="PF18160"/>
    </source>
</evidence>
<evidence type="ECO:0000256" key="1">
    <source>
        <dbReference type="SAM" id="Phobius"/>
    </source>
</evidence>
<name>K6Y8S3_9ALTE</name>
<sequence>MAFSDNVWWTRKARIQLEKRLLSAYFHSQLLLFWYSLVGVAASIFYVKFQPNSDVAGISWVVYSVMLLCVSIFIGSFSFKSRADKVKECYEALNTLLHRQADSTDEKTQLAQDYELILNSCENHKFVDHTNALVETYLTTADKTKVNPHPTNFHWFHFTKSKFYRFCILTLFYAAPLGLFMLLEKLA</sequence>
<feature type="domain" description="SMODS and SLOG-associating 2TM effector" evidence="2">
    <location>
        <begin position="4"/>
        <end position="181"/>
    </location>
</feature>
<proteinExistence type="predicted"/>
<dbReference type="eggNOG" id="ENOG50334GF">
    <property type="taxonomic scope" value="Bacteria"/>
</dbReference>
<protein>
    <recommendedName>
        <fullName evidence="2">SMODS and SLOG-associating 2TM effector domain-containing protein</fullName>
    </recommendedName>
</protein>
<dbReference type="AlphaFoldDB" id="K6Y8S3"/>
<dbReference type="InterPro" id="IPR041115">
    <property type="entry name" value="SLATT_5"/>
</dbReference>
<keyword evidence="4" id="KW-1185">Reference proteome</keyword>
<dbReference type="Pfam" id="PF18160">
    <property type="entry name" value="SLATT_5"/>
    <property type="match status" value="1"/>
</dbReference>
<organism evidence="3 4">
    <name type="scientific">Paraglaciecola arctica BSs20135</name>
    <dbReference type="NCBI Taxonomy" id="493475"/>
    <lineage>
        <taxon>Bacteria</taxon>
        <taxon>Pseudomonadati</taxon>
        <taxon>Pseudomonadota</taxon>
        <taxon>Gammaproteobacteria</taxon>
        <taxon>Alteromonadales</taxon>
        <taxon>Alteromonadaceae</taxon>
        <taxon>Paraglaciecola</taxon>
    </lineage>
</organism>
<dbReference type="Proteomes" id="UP000006327">
    <property type="component" value="Unassembled WGS sequence"/>
</dbReference>
<dbReference type="OrthoDB" id="5917681at2"/>
<keyword evidence="1" id="KW-1133">Transmembrane helix</keyword>
<gene>
    <name evidence="3" type="ORF">GARC_3348</name>
</gene>
<feature type="transmembrane region" description="Helical" evidence="1">
    <location>
        <begin position="21"/>
        <end position="46"/>
    </location>
</feature>
<keyword evidence="1" id="KW-0472">Membrane</keyword>
<feature type="transmembrane region" description="Helical" evidence="1">
    <location>
        <begin position="163"/>
        <end position="183"/>
    </location>
</feature>
<dbReference type="RefSeq" id="WP_007622103.1">
    <property type="nucleotide sequence ID" value="NZ_BAEO01000051.1"/>
</dbReference>
<dbReference type="NCBIfam" id="NF033631">
    <property type="entry name" value="SLATT_5"/>
    <property type="match status" value="1"/>
</dbReference>